<dbReference type="RefSeq" id="WP_338001977.1">
    <property type="nucleotide sequence ID" value="NZ_JAOPKA010000001.1"/>
</dbReference>
<dbReference type="EMBL" id="JAOPKA010000001">
    <property type="protein sequence ID" value="MCU4740124.1"/>
    <property type="molecule type" value="Genomic_DNA"/>
</dbReference>
<sequence>MSLHSAYRTVRQFVLRPRQFFRRSSATSAAAGFVVVLALAIALTASVWYLGVLLAESTDATVTMDNPERPPDWVCEQHADDPDSAFGSGCDQPETVERDVGSLLREAASEYVGLAFFGTLFIWPIAGGVLFVAARTVGGTGGFLATLGVAGWGALPEFLRLAAGLAGLQYALGRTEFTEPFESFPTQLEAALASIQLPLLAVSLLVLVWQWSVLTAGLEEVHDLPRGVAAVAAGIPLALWGVLFLA</sequence>
<dbReference type="Proteomes" id="UP001321018">
    <property type="component" value="Unassembled WGS sequence"/>
</dbReference>
<evidence type="ECO:0000256" key="4">
    <source>
        <dbReference type="ARBA" id="ARBA00023136"/>
    </source>
</evidence>
<accession>A0AAP2YV93</accession>
<evidence type="ECO:0000313" key="8">
    <source>
        <dbReference type="EMBL" id="MCU4971745.1"/>
    </source>
</evidence>
<evidence type="ECO:0000256" key="1">
    <source>
        <dbReference type="ARBA" id="ARBA00004141"/>
    </source>
</evidence>
<dbReference type="EMBL" id="JAOPKB010000001">
    <property type="protein sequence ID" value="MCU4971745.1"/>
    <property type="molecule type" value="Genomic_DNA"/>
</dbReference>
<name>A0AAP2YV93_9EURY</name>
<dbReference type="GO" id="GO:0016020">
    <property type="term" value="C:membrane"/>
    <property type="evidence" value="ECO:0007669"/>
    <property type="project" value="UniProtKB-SubCell"/>
</dbReference>
<dbReference type="Proteomes" id="UP001320972">
    <property type="component" value="Unassembled WGS sequence"/>
</dbReference>
<evidence type="ECO:0000256" key="3">
    <source>
        <dbReference type="ARBA" id="ARBA00022989"/>
    </source>
</evidence>
<proteinExistence type="predicted"/>
<organism evidence="7 10">
    <name type="scientific">Natronoglomus mannanivorans</name>
    <dbReference type="NCBI Taxonomy" id="2979990"/>
    <lineage>
        <taxon>Archaea</taxon>
        <taxon>Methanobacteriati</taxon>
        <taxon>Methanobacteriota</taxon>
        <taxon>Stenosarchaea group</taxon>
        <taxon>Halobacteria</taxon>
        <taxon>Halobacteriales</taxon>
        <taxon>Natrialbaceae</taxon>
        <taxon>Natronoglomus</taxon>
    </lineage>
</organism>
<evidence type="ECO:0000313" key="10">
    <source>
        <dbReference type="Proteomes" id="UP001321018"/>
    </source>
</evidence>
<comment type="subcellular location">
    <subcellularLocation>
        <location evidence="1">Membrane</location>
        <topology evidence="1">Multi-pass membrane protein</topology>
    </subcellularLocation>
</comment>
<feature type="transmembrane region" description="Helical" evidence="5">
    <location>
        <begin position="224"/>
        <end position="245"/>
    </location>
</feature>
<feature type="transmembrane region" description="Helical" evidence="5">
    <location>
        <begin position="111"/>
        <end position="134"/>
    </location>
</feature>
<evidence type="ECO:0000313" key="7">
    <source>
        <dbReference type="EMBL" id="MCU4740124.1"/>
    </source>
</evidence>
<keyword evidence="3 5" id="KW-1133">Transmembrane helix</keyword>
<keyword evidence="2 5" id="KW-0812">Transmembrane</keyword>
<dbReference type="InterPro" id="IPR006977">
    <property type="entry name" value="Yip1_dom"/>
</dbReference>
<reference evidence="7 9" key="1">
    <citation type="submission" date="2022-09" db="EMBL/GenBank/DDBJ databases">
        <title>Enrichment on poylsaccharides allowed isolation of novel metabolic and taxonomic groups of Haloarchaea.</title>
        <authorList>
            <person name="Sorokin D.Y."/>
            <person name="Elcheninov A.G."/>
            <person name="Khizhniak T.V."/>
            <person name="Kolganova T.V."/>
            <person name="Kublanov I.V."/>
        </authorList>
    </citation>
    <scope>NUCLEOTIDE SEQUENCE</scope>
    <source>
        <strain evidence="8 9">AArc-m2/3/4</strain>
        <strain evidence="7">AArc-xg1-1</strain>
    </source>
</reference>
<feature type="transmembrane region" description="Helical" evidence="5">
    <location>
        <begin position="190"/>
        <end position="212"/>
    </location>
</feature>
<dbReference type="AlphaFoldDB" id="A0AAP2YV93"/>
<feature type="transmembrane region" description="Helical" evidence="5">
    <location>
        <begin position="26"/>
        <end position="50"/>
    </location>
</feature>
<dbReference type="Pfam" id="PF04893">
    <property type="entry name" value="Yip1"/>
    <property type="match status" value="1"/>
</dbReference>
<protein>
    <submittedName>
        <fullName evidence="7">YIP1 family protein</fullName>
    </submittedName>
</protein>
<evidence type="ECO:0000256" key="5">
    <source>
        <dbReference type="SAM" id="Phobius"/>
    </source>
</evidence>
<comment type="caution">
    <text evidence="7">The sequence shown here is derived from an EMBL/GenBank/DDBJ whole genome shotgun (WGS) entry which is preliminary data.</text>
</comment>
<keyword evidence="4 5" id="KW-0472">Membrane</keyword>
<evidence type="ECO:0000259" key="6">
    <source>
        <dbReference type="Pfam" id="PF04893"/>
    </source>
</evidence>
<evidence type="ECO:0000313" key="9">
    <source>
        <dbReference type="Proteomes" id="UP001320972"/>
    </source>
</evidence>
<feature type="domain" description="Yip1" evidence="6">
    <location>
        <begin position="13"/>
        <end position="245"/>
    </location>
</feature>
<evidence type="ECO:0000256" key="2">
    <source>
        <dbReference type="ARBA" id="ARBA00022692"/>
    </source>
</evidence>
<gene>
    <name evidence="8" type="ORF">OB955_03205</name>
    <name evidence="7" type="ORF">OB960_01750</name>
</gene>
<keyword evidence="9" id="KW-1185">Reference proteome</keyword>